<reference evidence="1 2" key="1">
    <citation type="journal article" date="2007" name="Virology">
        <title>Sequence and annotation of the 369-kb NY-2A and the 345-kb AR158 viruses that infect Chlorella NC64A.</title>
        <authorList>
            <person name="Fitzgerald L.A."/>
            <person name="Graves M.V."/>
            <person name="Li X."/>
            <person name="Feldblyum T."/>
            <person name="Nierman W.C."/>
            <person name="Van Etten J.L."/>
        </authorList>
    </citation>
    <scope>NUCLEOTIDE SEQUENCE [LARGE SCALE GENOMIC DNA]</scope>
    <source>
        <strain evidence="1 2">NY-2A</strain>
    </source>
</reference>
<evidence type="ECO:0000313" key="1">
    <source>
        <dbReference type="EMBL" id="ABT15237.1"/>
    </source>
</evidence>
<proteinExistence type="predicted"/>
<dbReference type="EMBL" id="DQ491002">
    <property type="protein sequence ID" value="ABT15237.1"/>
    <property type="molecule type" value="Genomic_DNA"/>
</dbReference>
<name>A7IY13_PBCVN</name>
<dbReference type="Proteomes" id="UP000202419">
    <property type="component" value="Segment"/>
</dbReference>
<dbReference type="GeneID" id="5659471"/>
<protein>
    <submittedName>
        <fullName evidence="1">Uncharacterized protein b838R</fullName>
    </submittedName>
</protein>
<gene>
    <name evidence="1" type="primary">b838R</name>
    <name evidence="1" type="ORF">NY2A_b838R</name>
</gene>
<keyword evidence="2" id="KW-1185">Reference proteome</keyword>
<dbReference type="KEGG" id="vg:5659471"/>
<accession>A7IY13</accession>
<evidence type="ECO:0000313" key="2">
    <source>
        <dbReference type="Proteomes" id="UP000202419"/>
    </source>
</evidence>
<organism evidence="1 2">
    <name type="scientific">Paramecium bursaria Chlorella virus NY2A</name>
    <name type="common">PBCV-NY2A</name>
    <dbReference type="NCBI Taxonomy" id="46021"/>
    <lineage>
        <taxon>Viruses</taxon>
        <taxon>Varidnaviria</taxon>
        <taxon>Bamfordvirae</taxon>
        <taxon>Nucleocytoviricota</taxon>
        <taxon>Megaviricetes</taxon>
        <taxon>Algavirales</taxon>
        <taxon>Phycodnaviridae</taxon>
        <taxon>Chlorovirus</taxon>
        <taxon>Chlorovirus americanus</taxon>
    </lineage>
</organism>
<organismHost>
    <name type="scientific">Chlorella</name>
    <dbReference type="NCBI Taxonomy" id="3071"/>
</organismHost>
<sequence>MGSLHEKRDRYGVGSWSIRGPDTKHESVSRPTNIEERDVHALLRMEEWTQDAAILSEIETSILCNSGDYRQRLSRVFRMIIKCFQIIKNGAQITILYDCDSLATGTFARYCNWDRKQACKLHHSQKVPERW</sequence>
<dbReference type="RefSeq" id="YP_001498034.1">
    <property type="nucleotide sequence ID" value="NC_009898.1"/>
</dbReference>